<evidence type="ECO:0000259" key="1">
    <source>
        <dbReference type="Pfam" id="PF13391"/>
    </source>
</evidence>
<dbReference type="Pfam" id="PF13391">
    <property type="entry name" value="HNH_2"/>
    <property type="match status" value="1"/>
</dbReference>
<organism evidence="2">
    <name type="scientific">marine sediment metagenome</name>
    <dbReference type="NCBI Taxonomy" id="412755"/>
    <lineage>
        <taxon>unclassified sequences</taxon>
        <taxon>metagenomes</taxon>
        <taxon>ecological metagenomes</taxon>
    </lineage>
</organism>
<dbReference type="AlphaFoldDB" id="X1CK07"/>
<protein>
    <recommendedName>
        <fullName evidence="1">HNH nuclease domain-containing protein</fullName>
    </recommendedName>
</protein>
<feature type="domain" description="HNH nuclease" evidence="1">
    <location>
        <begin position="27"/>
        <end position="84"/>
    </location>
</feature>
<dbReference type="EMBL" id="BART01011395">
    <property type="protein sequence ID" value="GAG84521.1"/>
    <property type="molecule type" value="Genomic_DNA"/>
</dbReference>
<proteinExistence type="predicted"/>
<accession>X1CK07</accession>
<dbReference type="InterPro" id="IPR003615">
    <property type="entry name" value="HNH_nuc"/>
</dbReference>
<evidence type="ECO:0000313" key="2">
    <source>
        <dbReference type="EMBL" id="GAG84521.1"/>
    </source>
</evidence>
<gene>
    <name evidence="2" type="ORF">S01H4_24298</name>
</gene>
<name>X1CK07_9ZZZZ</name>
<reference evidence="2" key="1">
    <citation type="journal article" date="2014" name="Front. Microbiol.">
        <title>High frequency of phylogenetically diverse reductive dehalogenase-homologous genes in deep subseafloor sedimentary metagenomes.</title>
        <authorList>
            <person name="Kawai M."/>
            <person name="Futagami T."/>
            <person name="Toyoda A."/>
            <person name="Takaki Y."/>
            <person name="Nishi S."/>
            <person name="Hori S."/>
            <person name="Arai W."/>
            <person name="Tsubouchi T."/>
            <person name="Morono Y."/>
            <person name="Uchiyama I."/>
            <person name="Ito T."/>
            <person name="Fujiyama A."/>
            <person name="Inagaki F."/>
            <person name="Takami H."/>
        </authorList>
    </citation>
    <scope>NUCLEOTIDE SEQUENCE</scope>
    <source>
        <strain evidence="2">Expedition CK06-06</strain>
    </source>
</reference>
<comment type="caution">
    <text evidence="2">The sequence shown here is derived from an EMBL/GenBank/DDBJ whole genome shotgun (WGS) entry which is preliminary data.</text>
</comment>
<sequence>MAKTPTVKQKKLYHMCNCEYCIVNTPCEICRSDKSLQRSHIIPQRILEVLPEDKDIWDKARWQSYEDLNVILLCKDCHKKFDLFKLNNKELDLIRNIVVEVQRDFLEILKKFGKTVIMGDKMYRKLELWVEKQHNWLTTIK</sequence>